<protein>
    <recommendedName>
        <fullName evidence="3">ESX-1 secretion-associated protein</fullName>
    </recommendedName>
</protein>
<evidence type="ECO:0000313" key="1">
    <source>
        <dbReference type="EMBL" id="GAA3025048.1"/>
    </source>
</evidence>
<proteinExistence type="predicted"/>
<dbReference type="RefSeq" id="WP_344900953.1">
    <property type="nucleotide sequence ID" value="NZ_BAAAWD010000015.1"/>
</dbReference>
<organism evidence="1 2">
    <name type="scientific">Streptosporangium longisporum</name>
    <dbReference type="NCBI Taxonomy" id="46187"/>
    <lineage>
        <taxon>Bacteria</taxon>
        <taxon>Bacillati</taxon>
        <taxon>Actinomycetota</taxon>
        <taxon>Actinomycetes</taxon>
        <taxon>Streptosporangiales</taxon>
        <taxon>Streptosporangiaceae</taxon>
        <taxon>Streptosporangium</taxon>
    </lineage>
</organism>
<evidence type="ECO:0008006" key="3">
    <source>
        <dbReference type="Google" id="ProtNLM"/>
    </source>
</evidence>
<keyword evidence="2" id="KW-1185">Reference proteome</keyword>
<reference evidence="2" key="1">
    <citation type="journal article" date="2019" name="Int. J. Syst. Evol. Microbiol.">
        <title>The Global Catalogue of Microorganisms (GCM) 10K type strain sequencing project: providing services to taxonomists for standard genome sequencing and annotation.</title>
        <authorList>
            <consortium name="The Broad Institute Genomics Platform"/>
            <consortium name="The Broad Institute Genome Sequencing Center for Infectious Disease"/>
            <person name="Wu L."/>
            <person name="Ma J."/>
        </authorList>
    </citation>
    <scope>NUCLEOTIDE SEQUENCE [LARGE SCALE GENOMIC DNA]</scope>
    <source>
        <strain evidence="2">JCM 3106</strain>
    </source>
</reference>
<gene>
    <name evidence="1" type="ORF">GCM10017559_58290</name>
</gene>
<comment type="caution">
    <text evidence="1">The sequence shown here is derived from an EMBL/GenBank/DDBJ whole genome shotgun (WGS) entry which is preliminary data.</text>
</comment>
<dbReference type="Proteomes" id="UP001499930">
    <property type="component" value="Unassembled WGS sequence"/>
</dbReference>
<accession>A0ABP6KYZ6</accession>
<name>A0ABP6KYZ6_9ACTN</name>
<dbReference type="EMBL" id="BAAAWD010000015">
    <property type="protein sequence ID" value="GAA3025048.1"/>
    <property type="molecule type" value="Genomic_DNA"/>
</dbReference>
<evidence type="ECO:0000313" key="2">
    <source>
        <dbReference type="Proteomes" id="UP001499930"/>
    </source>
</evidence>
<sequence>MVEVNTEALKAATRDLIDTFAPIAQQVSTLAQGTHLSPVQWGAVGAATVAREYAPAREYQAKQAEDFVKCVNGINAGLLSVVLHYRQAELETATAANDTQKMIDLKYSVSADRSALDGATRNKDLGPTD</sequence>